<feature type="compositionally biased region" description="Basic and acidic residues" evidence="1">
    <location>
        <begin position="17"/>
        <end position="44"/>
    </location>
</feature>
<protein>
    <submittedName>
        <fullName evidence="2">Uncharacterized protein</fullName>
    </submittedName>
</protein>
<dbReference type="EMBL" id="BMRG01000018">
    <property type="protein sequence ID" value="GGP78393.1"/>
    <property type="molecule type" value="Genomic_DNA"/>
</dbReference>
<evidence type="ECO:0000313" key="2">
    <source>
        <dbReference type="EMBL" id="GGP78393.1"/>
    </source>
</evidence>
<feature type="region of interest" description="Disordered" evidence="1">
    <location>
        <begin position="1"/>
        <end position="44"/>
    </location>
</feature>
<evidence type="ECO:0000313" key="3">
    <source>
        <dbReference type="Proteomes" id="UP000639606"/>
    </source>
</evidence>
<sequence length="97" mass="10536">MPDERGESVGITFPEISDSRWPRDPSGRRGGARRGDRRGDRRLNPEQALAVVRAWRGLSSGEGKSLHSNGTIAMRCSFRTDDEFTDLAGHGVLGAVG</sequence>
<dbReference type="AlphaFoldDB" id="A0A918ASR9"/>
<dbReference type="Proteomes" id="UP000639606">
    <property type="component" value="Unassembled WGS sequence"/>
</dbReference>
<reference evidence="2" key="1">
    <citation type="journal article" date="2014" name="Int. J. Syst. Evol. Microbiol.">
        <title>Complete genome sequence of Corynebacterium casei LMG S-19264T (=DSM 44701T), isolated from a smear-ripened cheese.</title>
        <authorList>
            <consortium name="US DOE Joint Genome Institute (JGI-PGF)"/>
            <person name="Walter F."/>
            <person name="Albersmeier A."/>
            <person name="Kalinowski J."/>
            <person name="Ruckert C."/>
        </authorList>
    </citation>
    <scope>NUCLEOTIDE SEQUENCE</scope>
    <source>
        <strain evidence="2">JCM 3313</strain>
    </source>
</reference>
<evidence type="ECO:0000256" key="1">
    <source>
        <dbReference type="SAM" id="MobiDB-lite"/>
    </source>
</evidence>
<name>A0A918ASR9_9PSEU</name>
<keyword evidence="3" id="KW-1185">Reference proteome</keyword>
<accession>A0A918ASR9</accession>
<organism evidence="2 3">
    <name type="scientific">Saccharothrix coeruleofusca</name>
    <dbReference type="NCBI Taxonomy" id="33919"/>
    <lineage>
        <taxon>Bacteria</taxon>
        <taxon>Bacillati</taxon>
        <taxon>Actinomycetota</taxon>
        <taxon>Actinomycetes</taxon>
        <taxon>Pseudonocardiales</taxon>
        <taxon>Pseudonocardiaceae</taxon>
        <taxon>Saccharothrix</taxon>
    </lineage>
</organism>
<comment type="caution">
    <text evidence="2">The sequence shown here is derived from an EMBL/GenBank/DDBJ whole genome shotgun (WGS) entry which is preliminary data.</text>
</comment>
<proteinExistence type="predicted"/>
<reference evidence="2" key="2">
    <citation type="submission" date="2020-09" db="EMBL/GenBank/DDBJ databases">
        <authorList>
            <person name="Sun Q."/>
            <person name="Ohkuma M."/>
        </authorList>
    </citation>
    <scope>NUCLEOTIDE SEQUENCE</scope>
    <source>
        <strain evidence="2">JCM 3313</strain>
    </source>
</reference>
<gene>
    <name evidence="2" type="ORF">GCM10010185_60170</name>
</gene>